<accession>A0A2A9MK55</accession>
<evidence type="ECO:0000313" key="3">
    <source>
        <dbReference type="EMBL" id="PFH38309.1"/>
    </source>
</evidence>
<feature type="compositionally biased region" description="Basic residues" evidence="1">
    <location>
        <begin position="640"/>
        <end position="656"/>
    </location>
</feature>
<feature type="region of interest" description="Disordered" evidence="1">
    <location>
        <begin position="352"/>
        <end position="381"/>
    </location>
</feature>
<evidence type="ECO:0000259" key="2">
    <source>
        <dbReference type="PROSITE" id="PS50076"/>
    </source>
</evidence>
<dbReference type="PANTHER" id="PTHR44094">
    <property type="entry name" value="DNAJ HEAT SHOCK N-TERMINAL DOMAIN-CONTAINING PROTEIN"/>
    <property type="match status" value="1"/>
</dbReference>
<organism evidence="3 4">
    <name type="scientific">Besnoitia besnoiti</name>
    <name type="common">Apicomplexan protozoan</name>
    <dbReference type="NCBI Taxonomy" id="94643"/>
    <lineage>
        <taxon>Eukaryota</taxon>
        <taxon>Sar</taxon>
        <taxon>Alveolata</taxon>
        <taxon>Apicomplexa</taxon>
        <taxon>Conoidasida</taxon>
        <taxon>Coccidia</taxon>
        <taxon>Eucoccidiorida</taxon>
        <taxon>Eimeriorina</taxon>
        <taxon>Sarcocystidae</taxon>
        <taxon>Besnoitia</taxon>
    </lineage>
</organism>
<dbReference type="PROSITE" id="PS50076">
    <property type="entry name" value="DNAJ_2"/>
    <property type="match status" value="1"/>
</dbReference>
<feature type="domain" description="J" evidence="2">
    <location>
        <begin position="389"/>
        <end position="454"/>
    </location>
</feature>
<dbReference type="OrthoDB" id="10250354at2759"/>
<dbReference type="STRING" id="94643.A0A2A9MK55"/>
<dbReference type="Pfam" id="PF14308">
    <property type="entry name" value="DnaJ-X"/>
    <property type="match status" value="1"/>
</dbReference>
<dbReference type="PRINTS" id="PR00625">
    <property type="entry name" value="JDOMAIN"/>
</dbReference>
<name>A0A2A9MK55_BESBE</name>
<dbReference type="Pfam" id="PF00226">
    <property type="entry name" value="DnaJ"/>
    <property type="match status" value="1"/>
</dbReference>
<gene>
    <name evidence="3" type="ORF">BESB_006500</name>
</gene>
<feature type="compositionally biased region" description="Low complexity" evidence="1">
    <location>
        <begin position="358"/>
        <end position="369"/>
    </location>
</feature>
<dbReference type="InterPro" id="IPR001623">
    <property type="entry name" value="DnaJ_domain"/>
</dbReference>
<dbReference type="SMART" id="SM00271">
    <property type="entry name" value="DnaJ"/>
    <property type="match status" value="1"/>
</dbReference>
<feature type="region of interest" description="Disordered" evidence="1">
    <location>
        <begin position="788"/>
        <end position="832"/>
    </location>
</feature>
<reference evidence="3 4" key="1">
    <citation type="submission" date="2017-09" db="EMBL/GenBank/DDBJ databases">
        <title>Genome sequencing of Besnoitia besnoiti strain Bb-Ger1.</title>
        <authorList>
            <person name="Schares G."/>
            <person name="Venepally P."/>
            <person name="Lorenzi H.A."/>
        </authorList>
    </citation>
    <scope>NUCLEOTIDE SEQUENCE [LARGE SCALE GENOMIC DNA]</scope>
    <source>
        <strain evidence="3 4">Bb-Ger1</strain>
    </source>
</reference>
<dbReference type="VEuPathDB" id="ToxoDB:BESB_006500"/>
<comment type="caution">
    <text evidence="3">The sequence shown here is derived from an EMBL/GenBank/DDBJ whole genome shotgun (WGS) entry which is preliminary data.</text>
</comment>
<dbReference type="PANTHER" id="PTHR44094:SF8">
    <property type="entry name" value="DNAJ HEAT SHOCK N-TERMINAL DOMAIN-CONTAINING PROTEIN-RELATED"/>
    <property type="match status" value="1"/>
</dbReference>
<keyword evidence="4" id="KW-1185">Reference proteome</keyword>
<evidence type="ECO:0000256" key="1">
    <source>
        <dbReference type="SAM" id="MobiDB-lite"/>
    </source>
</evidence>
<dbReference type="InterPro" id="IPR052423">
    <property type="entry name" value="EMIR"/>
</dbReference>
<evidence type="ECO:0000313" key="4">
    <source>
        <dbReference type="Proteomes" id="UP000224006"/>
    </source>
</evidence>
<feature type="compositionally biased region" description="Low complexity" evidence="1">
    <location>
        <begin position="657"/>
        <end position="675"/>
    </location>
</feature>
<dbReference type="Gene3D" id="1.10.287.110">
    <property type="entry name" value="DnaJ domain"/>
    <property type="match status" value="1"/>
</dbReference>
<dbReference type="InterPro" id="IPR036869">
    <property type="entry name" value="J_dom_sf"/>
</dbReference>
<feature type="compositionally biased region" description="Low complexity" evidence="1">
    <location>
        <begin position="88"/>
        <end position="104"/>
    </location>
</feature>
<dbReference type="CDD" id="cd06257">
    <property type="entry name" value="DnaJ"/>
    <property type="match status" value="1"/>
</dbReference>
<feature type="region of interest" description="Disordered" evidence="1">
    <location>
        <begin position="1"/>
        <end position="178"/>
    </location>
</feature>
<dbReference type="SUPFAM" id="SSF46565">
    <property type="entry name" value="Chaperone J-domain"/>
    <property type="match status" value="1"/>
</dbReference>
<feature type="region of interest" description="Disordered" evidence="1">
    <location>
        <begin position="636"/>
        <end position="690"/>
    </location>
</feature>
<feature type="compositionally biased region" description="Basic and acidic residues" evidence="1">
    <location>
        <begin position="143"/>
        <end position="169"/>
    </location>
</feature>
<dbReference type="InterPro" id="IPR026894">
    <property type="entry name" value="DnaJ_X"/>
</dbReference>
<feature type="compositionally biased region" description="Low complexity" evidence="1">
    <location>
        <begin position="13"/>
        <end position="27"/>
    </location>
</feature>
<sequence length="832" mass="89670">MPFFRKTEGSQTSSRLSFFSKESSSVLAPPPPQSAPTSSSSPGVATEERAVPGGGSADASSHREPRQRSRWLLRVSSASLFRRKAPAGRRSPSSSSPAATPSGGEYPTAARDCGGDSKHGDAGGTADAPTQQPQRGMRGATAAEKKNAEADERKRGSMAEASETKREDVGGDGSPRRASRSFMRFMSNRDPDASAADSANWALVPVNANDRSSVATRPEFDGLHSPEGTIMGGLFSTRKPKDAGAGISSALKSVGKGVAAGAASLFVLPAVGASQQGVGGFFKGVGAGVIAAVALPVTGVCVAGYQVARGLVNTPEAIHERSQGKKWDKKNRVWKENWYSLREEAAEVLEKENPYKMSAPPSASSSSAPLRGDGAKAPAAGQREVVDRELYDVLEISTDASQDEIRRQYYKLARKYHPDKNRDDPEAKVKFQKVGEAYQVLGDEDRRAQYDQFGSSAAQDMPIIDSGLFFMMLFGSEDLEPYIGKLKMAMFVEMVDKDSKQQPENVSEEMFAFEQQKREVQLALSLHDRISGFVEAVATREGDAETSAATSKEVTEWKSKMRLEADKLCQSSFGDAIVEAIGWTYENSATQFLGKLDSFLGLGGRYAKMQAHSRSVGNSWKTANAAVKAALAARQMQQKQLKKQKNKEKEKKRKVKAAAAAASKKGEDPAAAADAAQKEDEGNPDDAPSAEDMKQFEETLPLILETMLQICLIDIETTVRAAAKRVFKDMSVDVETRRRRAEAVIELGKIFQQAAADHRKEHKDEKVDALRTMEDAFIKAAQKADEERVRKEGACPNTGQAYSSAHAERGAAAASAEAQPAGASFAKTEDIL</sequence>
<dbReference type="KEGG" id="bbes:BESB_006500"/>
<dbReference type="EMBL" id="NWUJ01000001">
    <property type="protein sequence ID" value="PFH38309.1"/>
    <property type="molecule type" value="Genomic_DNA"/>
</dbReference>
<dbReference type="RefSeq" id="XP_029222318.1">
    <property type="nucleotide sequence ID" value="XM_029359405.1"/>
</dbReference>
<dbReference type="PROSITE" id="PS00636">
    <property type="entry name" value="DNAJ_1"/>
    <property type="match status" value="1"/>
</dbReference>
<feature type="compositionally biased region" description="Low complexity" evidence="1">
    <location>
        <begin position="801"/>
        <end position="826"/>
    </location>
</feature>
<dbReference type="InterPro" id="IPR018253">
    <property type="entry name" value="DnaJ_domain_CS"/>
</dbReference>
<dbReference type="GeneID" id="40305713"/>
<proteinExistence type="predicted"/>
<dbReference type="AlphaFoldDB" id="A0A2A9MK55"/>
<protein>
    <submittedName>
        <fullName evidence="3">DnaJ domain-containing protein</fullName>
    </submittedName>
</protein>
<dbReference type="Proteomes" id="UP000224006">
    <property type="component" value="Chromosome I"/>
</dbReference>